<evidence type="ECO:0000313" key="2">
    <source>
        <dbReference type="EMBL" id="KAJ4385457.1"/>
    </source>
</evidence>
<evidence type="ECO:0000313" key="3">
    <source>
        <dbReference type="Proteomes" id="UP001140453"/>
    </source>
</evidence>
<feature type="compositionally biased region" description="Low complexity" evidence="1">
    <location>
        <begin position="133"/>
        <end position="142"/>
    </location>
</feature>
<reference evidence="2" key="1">
    <citation type="submission" date="2022-10" db="EMBL/GenBank/DDBJ databases">
        <title>Tapping the CABI collections for fungal endophytes: first genome assemblies for Collariella, Neodidymelliopsis, Ascochyta clinopodiicola, Didymella pomorum, Didymosphaeria variabile, Neocosmospora piperis and Neocucurbitaria cava.</title>
        <authorList>
            <person name="Hill R."/>
        </authorList>
    </citation>
    <scope>NUCLEOTIDE SEQUENCE</scope>
    <source>
        <strain evidence="2">IMI 355082</strain>
    </source>
</reference>
<organism evidence="2 3">
    <name type="scientific">Gnomoniopsis smithogilvyi</name>
    <dbReference type="NCBI Taxonomy" id="1191159"/>
    <lineage>
        <taxon>Eukaryota</taxon>
        <taxon>Fungi</taxon>
        <taxon>Dikarya</taxon>
        <taxon>Ascomycota</taxon>
        <taxon>Pezizomycotina</taxon>
        <taxon>Sordariomycetes</taxon>
        <taxon>Sordariomycetidae</taxon>
        <taxon>Diaporthales</taxon>
        <taxon>Gnomoniaceae</taxon>
        <taxon>Gnomoniopsis</taxon>
    </lineage>
</organism>
<feature type="region of interest" description="Disordered" evidence="1">
    <location>
        <begin position="32"/>
        <end position="153"/>
    </location>
</feature>
<dbReference type="Proteomes" id="UP001140453">
    <property type="component" value="Unassembled WGS sequence"/>
</dbReference>
<feature type="compositionally biased region" description="Low complexity" evidence="1">
    <location>
        <begin position="46"/>
        <end position="55"/>
    </location>
</feature>
<evidence type="ECO:0000256" key="1">
    <source>
        <dbReference type="SAM" id="MobiDB-lite"/>
    </source>
</evidence>
<feature type="compositionally biased region" description="Acidic residues" evidence="1">
    <location>
        <begin position="514"/>
        <end position="526"/>
    </location>
</feature>
<proteinExistence type="predicted"/>
<feature type="compositionally biased region" description="Low complexity" evidence="1">
    <location>
        <begin position="91"/>
        <end position="100"/>
    </location>
</feature>
<evidence type="ECO:0008006" key="4">
    <source>
        <dbReference type="Google" id="ProtNLM"/>
    </source>
</evidence>
<accession>A0A9W8YHY5</accession>
<feature type="compositionally biased region" description="Acidic residues" evidence="1">
    <location>
        <begin position="143"/>
        <end position="152"/>
    </location>
</feature>
<dbReference type="AlphaFoldDB" id="A0A9W8YHY5"/>
<protein>
    <recommendedName>
        <fullName evidence="4">BTB domain-containing protein</fullName>
    </recommendedName>
</protein>
<comment type="caution">
    <text evidence="2">The sequence shown here is derived from an EMBL/GenBank/DDBJ whole genome shotgun (WGS) entry which is preliminary data.</text>
</comment>
<sequence length="526" mass="55697">MAEVQRRATSGGDLGTRERRKSGIFFFNRSFKNSKSSSSTKGEAESPVSSPTTPTLSATKDYELKRSASGRSIPALAQTSTITAEAEAVLSASPKSASSSLGEATQKASDKNTEAIPSEGLPTPPQTPGHSSVEAAPAAGETQAEEAPEEPEVPVVKKVSYHDDADLQVAVRESDGVDAIYSVRASVLESASTVWKQTLSSQPSTTLDLVADPAPGLDAIFSIAHYKFQTLPQQVSEAELHDIALVAEKYQTLHLLPPFIKGWLASVGTPAADADKLLVTAWSLGHAQWFSTALAHAAHAASLAADGTTLLDSEGKPWSAQPVSPAVVELLAATRAAAVERIIHAVSTPMHRLLNPERYPDEDTRYCVAGEDVDEAVREECEQLQLGSAIMGLTKARLWPAPEPARIRAAPLDLARAYREVRMRRYQTPGLRFQEGDVKDVHAQCGLGHHGQIEAVLREQAVPSAGLFEDLAARAKLAGVYSEAIFAGFESVVGGEAATPAAAPAADAETTVEAAEEQPAETEESA</sequence>
<dbReference type="OrthoDB" id="5275938at2759"/>
<feature type="compositionally biased region" description="Low complexity" evidence="1">
    <location>
        <begin position="498"/>
        <end position="513"/>
    </location>
</feature>
<name>A0A9W8YHY5_9PEZI</name>
<feature type="region of interest" description="Disordered" evidence="1">
    <location>
        <begin position="498"/>
        <end position="526"/>
    </location>
</feature>
<dbReference type="EMBL" id="JAPEVB010000007">
    <property type="protein sequence ID" value="KAJ4385457.1"/>
    <property type="molecule type" value="Genomic_DNA"/>
</dbReference>
<keyword evidence="3" id="KW-1185">Reference proteome</keyword>
<gene>
    <name evidence="2" type="ORF">N0V93_009885</name>
</gene>